<dbReference type="AlphaFoldDB" id="A0AA86SMB6"/>
<evidence type="ECO:0000313" key="6">
    <source>
        <dbReference type="Proteomes" id="UP001189624"/>
    </source>
</evidence>
<feature type="domain" description="Disease resistance protein Roq1-like winged-helix" evidence="4">
    <location>
        <begin position="122"/>
        <end position="169"/>
    </location>
</feature>
<dbReference type="Gramene" id="rna-AYBTSS11_LOCUS20773">
    <property type="protein sequence ID" value="CAJ1965312.1"/>
    <property type="gene ID" value="gene-AYBTSS11_LOCUS20773"/>
</dbReference>
<dbReference type="InterPro" id="IPR044974">
    <property type="entry name" value="Disease_R_plants"/>
</dbReference>
<dbReference type="Proteomes" id="UP001189624">
    <property type="component" value="Chromosome 6"/>
</dbReference>
<gene>
    <name evidence="5" type="ORF">AYBTSS11_LOCUS20773</name>
</gene>
<evidence type="ECO:0000256" key="2">
    <source>
        <dbReference type="ARBA" id="ARBA00022737"/>
    </source>
</evidence>
<sequence length="185" mass="20785">MLPFSYARAESKLLKDIVEDVLQKLAPMYPKCHKGLVGIEENYEKIESLLNVESYEAKILGIWGMGGVGKSTLARALYDKQSHEFAGHCFLENVREESDKHGVKALRNRLFSELGKQIDHATNILEAFDFSATSGIEVLLDIVLITISGGDQLEMHDLIQEMGWEVVHQECIKDPGKQSVEHSRT</sequence>
<evidence type="ECO:0000259" key="4">
    <source>
        <dbReference type="Pfam" id="PF23282"/>
    </source>
</evidence>
<dbReference type="Pfam" id="PF00931">
    <property type="entry name" value="NB-ARC"/>
    <property type="match status" value="1"/>
</dbReference>
<dbReference type="PANTHER" id="PTHR11017:SF243">
    <property type="entry name" value="ADP-RIBOSYL CYCLASE_CYCLIC ADP-RIBOSE HYDROLASE"/>
    <property type="match status" value="1"/>
</dbReference>
<dbReference type="Pfam" id="PF23282">
    <property type="entry name" value="WHD_ROQ1"/>
    <property type="match status" value="1"/>
</dbReference>
<dbReference type="EMBL" id="OY731403">
    <property type="protein sequence ID" value="CAJ1965312.1"/>
    <property type="molecule type" value="Genomic_DNA"/>
</dbReference>
<keyword evidence="2" id="KW-0677">Repeat</keyword>
<dbReference type="SUPFAM" id="SSF52540">
    <property type="entry name" value="P-loop containing nucleoside triphosphate hydrolases"/>
    <property type="match status" value="1"/>
</dbReference>
<dbReference type="Gene3D" id="3.40.50.300">
    <property type="entry name" value="P-loop containing nucleotide triphosphate hydrolases"/>
    <property type="match status" value="1"/>
</dbReference>
<evidence type="ECO:0008006" key="7">
    <source>
        <dbReference type="Google" id="ProtNLM"/>
    </source>
</evidence>
<proteinExistence type="predicted"/>
<name>A0AA86SMB6_9FABA</name>
<dbReference type="InterPro" id="IPR002182">
    <property type="entry name" value="NB-ARC"/>
</dbReference>
<reference evidence="5" key="1">
    <citation type="submission" date="2023-10" db="EMBL/GenBank/DDBJ databases">
        <authorList>
            <person name="Domelevo Entfellner J.-B."/>
        </authorList>
    </citation>
    <scope>NUCLEOTIDE SEQUENCE</scope>
</reference>
<organism evidence="5 6">
    <name type="scientific">Sphenostylis stenocarpa</name>
    <dbReference type="NCBI Taxonomy" id="92480"/>
    <lineage>
        <taxon>Eukaryota</taxon>
        <taxon>Viridiplantae</taxon>
        <taxon>Streptophyta</taxon>
        <taxon>Embryophyta</taxon>
        <taxon>Tracheophyta</taxon>
        <taxon>Spermatophyta</taxon>
        <taxon>Magnoliopsida</taxon>
        <taxon>eudicotyledons</taxon>
        <taxon>Gunneridae</taxon>
        <taxon>Pentapetalae</taxon>
        <taxon>rosids</taxon>
        <taxon>fabids</taxon>
        <taxon>Fabales</taxon>
        <taxon>Fabaceae</taxon>
        <taxon>Papilionoideae</taxon>
        <taxon>50 kb inversion clade</taxon>
        <taxon>NPAAA clade</taxon>
        <taxon>indigoferoid/millettioid clade</taxon>
        <taxon>Phaseoleae</taxon>
        <taxon>Sphenostylis</taxon>
    </lineage>
</organism>
<evidence type="ECO:0000256" key="1">
    <source>
        <dbReference type="ARBA" id="ARBA00022614"/>
    </source>
</evidence>
<dbReference type="InterPro" id="IPR058192">
    <property type="entry name" value="WHD_ROQ1-like"/>
</dbReference>
<evidence type="ECO:0000259" key="3">
    <source>
        <dbReference type="Pfam" id="PF00931"/>
    </source>
</evidence>
<dbReference type="InterPro" id="IPR027417">
    <property type="entry name" value="P-loop_NTPase"/>
</dbReference>
<dbReference type="GO" id="GO:0043531">
    <property type="term" value="F:ADP binding"/>
    <property type="evidence" value="ECO:0007669"/>
    <property type="project" value="InterPro"/>
</dbReference>
<keyword evidence="6" id="KW-1185">Reference proteome</keyword>
<keyword evidence="1" id="KW-0433">Leucine-rich repeat</keyword>
<feature type="domain" description="NB-ARC" evidence="3">
    <location>
        <begin position="41"/>
        <end position="113"/>
    </location>
</feature>
<evidence type="ECO:0000313" key="5">
    <source>
        <dbReference type="EMBL" id="CAJ1965312.1"/>
    </source>
</evidence>
<dbReference type="GO" id="GO:0006952">
    <property type="term" value="P:defense response"/>
    <property type="evidence" value="ECO:0007669"/>
    <property type="project" value="InterPro"/>
</dbReference>
<protein>
    <recommendedName>
        <fullName evidence="7">TMV resistance protein N-like</fullName>
    </recommendedName>
</protein>
<accession>A0AA86SMB6</accession>
<dbReference type="PANTHER" id="PTHR11017">
    <property type="entry name" value="LEUCINE-RICH REPEAT-CONTAINING PROTEIN"/>
    <property type="match status" value="1"/>
</dbReference>